<comment type="caution">
    <text evidence="1">The sequence shown here is derived from an EMBL/GenBank/DDBJ whole genome shotgun (WGS) entry which is preliminary data.</text>
</comment>
<proteinExistence type="predicted"/>
<evidence type="ECO:0000313" key="1">
    <source>
        <dbReference type="EMBL" id="MFD3002031.1"/>
    </source>
</evidence>
<name>A0ABW6BXY3_9BACT</name>
<protein>
    <submittedName>
        <fullName evidence="1">Uncharacterized protein</fullName>
    </submittedName>
</protein>
<dbReference type="EMBL" id="JBHUOX010000013">
    <property type="protein sequence ID" value="MFD3002031.1"/>
    <property type="molecule type" value="Genomic_DNA"/>
</dbReference>
<evidence type="ECO:0000313" key="2">
    <source>
        <dbReference type="Proteomes" id="UP001597641"/>
    </source>
</evidence>
<dbReference type="RefSeq" id="WP_377487020.1">
    <property type="nucleotide sequence ID" value="NZ_JBHUOX010000013.1"/>
</dbReference>
<organism evidence="1 2">
    <name type="scientific">Pontibacter toksunensis</name>
    <dbReference type="NCBI Taxonomy" id="1332631"/>
    <lineage>
        <taxon>Bacteria</taxon>
        <taxon>Pseudomonadati</taxon>
        <taxon>Bacteroidota</taxon>
        <taxon>Cytophagia</taxon>
        <taxon>Cytophagales</taxon>
        <taxon>Hymenobacteraceae</taxon>
        <taxon>Pontibacter</taxon>
    </lineage>
</organism>
<keyword evidence="2" id="KW-1185">Reference proteome</keyword>
<gene>
    <name evidence="1" type="ORF">ACFS7Z_16790</name>
</gene>
<sequence>MNSKRRLYGDASLIEEQLSQMQLMEEAAGGWAAVYKHKDSGAFWMKCYATAAAEGGGYLLLIKLPLPTTAELIKTAVHTPYEDEAVAAVFRLLDEEKIEHKDFRLPLIEALEQLPLEDLIMEQKKRIERIVTLSALAEPDNKREVLRKSAVEVQQDAAYFKEVSDRAKQLLQGLK</sequence>
<reference evidence="2" key="1">
    <citation type="journal article" date="2019" name="Int. J. Syst. Evol. Microbiol.">
        <title>The Global Catalogue of Microorganisms (GCM) 10K type strain sequencing project: providing services to taxonomists for standard genome sequencing and annotation.</title>
        <authorList>
            <consortium name="The Broad Institute Genomics Platform"/>
            <consortium name="The Broad Institute Genome Sequencing Center for Infectious Disease"/>
            <person name="Wu L."/>
            <person name="Ma J."/>
        </authorList>
    </citation>
    <scope>NUCLEOTIDE SEQUENCE [LARGE SCALE GENOMIC DNA]</scope>
    <source>
        <strain evidence="2">KCTC 23984</strain>
    </source>
</reference>
<accession>A0ABW6BXY3</accession>
<dbReference type="Proteomes" id="UP001597641">
    <property type="component" value="Unassembled WGS sequence"/>
</dbReference>